<reference evidence="2 3" key="1">
    <citation type="submission" date="2018-01" db="EMBL/GenBank/DDBJ databases">
        <title>Comparative genomics of Mycobacterium mucogenicum and Mycobacterium neoaurum clade members emphasizing tRNA and non-coding RNA.</title>
        <authorList>
            <person name="Behra P.R.K."/>
            <person name="Pettersson B.M.F."/>
            <person name="Das S."/>
            <person name="Dasgupta S."/>
            <person name="Kirsebom L.A."/>
        </authorList>
    </citation>
    <scope>NUCLEOTIDE SEQUENCE [LARGE SCALE GENOMIC DNA]</scope>
    <source>
        <strain evidence="2 3">DSM 45104</strain>
    </source>
</reference>
<organism evidence="2 3">
    <name type="scientific">Mycolicibacterium phocaicum</name>
    <dbReference type="NCBI Taxonomy" id="319706"/>
    <lineage>
        <taxon>Bacteria</taxon>
        <taxon>Bacillati</taxon>
        <taxon>Actinomycetota</taxon>
        <taxon>Actinomycetes</taxon>
        <taxon>Mycobacteriales</taxon>
        <taxon>Mycobacteriaceae</taxon>
        <taxon>Mycolicibacterium</taxon>
    </lineage>
</organism>
<protein>
    <recommendedName>
        <fullName evidence="1">DUF4333 domain-containing protein</fullName>
    </recommendedName>
</protein>
<evidence type="ECO:0000313" key="3">
    <source>
        <dbReference type="Proteomes" id="UP000309984"/>
    </source>
</evidence>
<proteinExistence type="predicted"/>
<dbReference type="RefSeq" id="WP_138250092.1">
    <property type="nucleotide sequence ID" value="NZ_AP022616.1"/>
</dbReference>
<dbReference type="InterPro" id="IPR025637">
    <property type="entry name" value="DUF4333"/>
</dbReference>
<comment type="caution">
    <text evidence="2">The sequence shown here is derived from an EMBL/GenBank/DDBJ whole genome shotgun (WGS) entry which is preliminary data.</text>
</comment>
<dbReference type="Pfam" id="PF14230">
    <property type="entry name" value="DUF4333"/>
    <property type="match status" value="2"/>
</dbReference>
<dbReference type="Proteomes" id="UP000309984">
    <property type="component" value="Unassembled WGS sequence"/>
</dbReference>
<evidence type="ECO:0000259" key="1">
    <source>
        <dbReference type="Pfam" id="PF14230"/>
    </source>
</evidence>
<keyword evidence="3" id="KW-1185">Reference proteome</keyword>
<sequence length="252" mass="26208">MRARILALVVIAGLLLTGLAALVYSLTRPEPEAVQAKPSAQLPMVDKASLERAIHDAFTSQPPQAVICERGLIARVGQSTRCDVTMSPAYGIQPTITVSGVDNGKVSYSMTPAVSKTQLEAAVADMVTRARKAAPDSVVCQSGLEGKQGAVALCDITDDGFTSRRTALVSEVSGLAMNYGLTPVLEKSVAESSLATQLGQSPSTVKCDGDVDSKVGATQRCTALVGGQNRAYTLTVTDVADGKVSFSYKPTG</sequence>
<feature type="domain" description="DUF4333" evidence="1">
    <location>
        <begin position="186"/>
        <end position="239"/>
    </location>
</feature>
<name>A0A7I7ZVX0_9MYCO</name>
<gene>
    <name evidence="2" type="ORF">C1S79_19395</name>
</gene>
<dbReference type="AlphaFoldDB" id="A0A7I7ZVX0"/>
<accession>A0A7I7ZVX0</accession>
<feature type="domain" description="DUF4333" evidence="1">
    <location>
        <begin position="111"/>
        <end position="162"/>
    </location>
</feature>
<dbReference type="EMBL" id="POTM01000047">
    <property type="protein sequence ID" value="TLH64784.1"/>
    <property type="molecule type" value="Genomic_DNA"/>
</dbReference>
<evidence type="ECO:0000313" key="2">
    <source>
        <dbReference type="EMBL" id="TLH64784.1"/>
    </source>
</evidence>